<evidence type="ECO:0000313" key="8">
    <source>
        <dbReference type="Proteomes" id="UP000650081"/>
    </source>
</evidence>
<gene>
    <name evidence="7" type="ORF">H9S92_17640</name>
</gene>
<keyword evidence="4 6" id="KW-1133">Transmembrane helix</keyword>
<evidence type="ECO:0000256" key="4">
    <source>
        <dbReference type="ARBA" id="ARBA00022989"/>
    </source>
</evidence>
<feature type="transmembrane region" description="Helical" evidence="6">
    <location>
        <begin position="102"/>
        <end position="125"/>
    </location>
</feature>
<dbReference type="RefSeq" id="WP_187468022.1">
    <property type="nucleotide sequence ID" value="NZ_JACSIT010000143.1"/>
</dbReference>
<reference evidence="7" key="1">
    <citation type="submission" date="2020-08" db="EMBL/GenBank/DDBJ databases">
        <title>Lewinella bacteria from marine environments.</title>
        <authorList>
            <person name="Zhong Y."/>
        </authorList>
    </citation>
    <scope>NUCLEOTIDE SEQUENCE</scope>
    <source>
        <strain evidence="7">KCTC 42187</strain>
    </source>
</reference>
<dbReference type="InterPro" id="IPR038330">
    <property type="entry name" value="TspO/MBR-related_sf"/>
</dbReference>
<feature type="transmembrane region" description="Helical" evidence="6">
    <location>
        <begin position="45"/>
        <end position="65"/>
    </location>
</feature>
<evidence type="ECO:0000313" key="7">
    <source>
        <dbReference type="EMBL" id="MBC6995996.1"/>
    </source>
</evidence>
<evidence type="ECO:0000256" key="5">
    <source>
        <dbReference type="ARBA" id="ARBA00023136"/>
    </source>
</evidence>
<feature type="transmembrane region" description="Helical" evidence="6">
    <location>
        <begin position="72"/>
        <end position="90"/>
    </location>
</feature>
<dbReference type="Pfam" id="PF03073">
    <property type="entry name" value="TspO_MBR"/>
    <property type="match status" value="1"/>
</dbReference>
<dbReference type="InterPro" id="IPR004307">
    <property type="entry name" value="TspO_MBR"/>
</dbReference>
<feature type="transmembrane region" description="Helical" evidence="6">
    <location>
        <begin position="5"/>
        <end position="25"/>
    </location>
</feature>
<evidence type="ECO:0000256" key="2">
    <source>
        <dbReference type="ARBA" id="ARBA00007524"/>
    </source>
</evidence>
<keyword evidence="3 6" id="KW-0812">Transmembrane</keyword>
<protein>
    <submittedName>
        <fullName evidence="7">Tryptophan-rich sensory protein</fullName>
    </submittedName>
</protein>
<organism evidence="7 8">
    <name type="scientific">Neolewinella lacunae</name>
    <dbReference type="NCBI Taxonomy" id="1517758"/>
    <lineage>
        <taxon>Bacteria</taxon>
        <taxon>Pseudomonadati</taxon>
        <taxon>Bacteroidota</taxon>
        <taxon>Saprospiria</taxon>
        <taxon>Saprospirales</taxon>
        <taxon>Lewinellaceae</taxon>
        <taxon>Neolewinella</taxon>
    </lineage>
</organism>
<comment type="caution">
    <text evidence="7">The sequence shown here is derived from an EMBL/GenBank/DDBJ whole genome shotgun (WGS) entry which is preliminary data.</text>
</comment>
<dbReference type="GO" id="GO:0016020">
    <property type="term" value="C:membrane"/>
    <property type="evidence" value="ECO:0007669"/>
    <property type="project" value="UniProtKB-SubCell"/>
</dbReference>
<feature type="transmembrane region" description="Helical" evidence="6">
    <location>
        <begin position="132"/>
        <end position="151"/>
    </location>
</feature>
<comment type="similarity">
    <text evidence="2">Belongs to the TspO/BZRP family.</text>
</comment>
<comment type="subcellular location">
    <subcellularLocation>
        <location evidence="1">Membrane</location>
        <topology evidence="1">Multi-pass membrane protein</topology>
    </subcellularLocation>
</comment>
<evidence type="ECO:0000256" key="6">
    <source>
        <dbReference type="SAM" id="Phobius"/>
    </source>
</evidence>
<keyword evidence="5 6" id="KW-0472">Membrane</keyword>
<dbReference type="Proteomes" id="UP000650081">
    <property type="component" value="Unassembled WGS sequence"/>
</dbReference>
<proteinExistence type="inferred from homology"/>
<dbReference type="AlphaFoldDB" id="A0A923T9Y0"/>
<keyword evidence="8" id="KW-1185">Reference proteome</keyword>
<sequence length="159" mass="17560">MLLEIFMSVMIFYGILIAVNLPAPWLGLEFESGETPKLWYAPPGYLIPIVWFVLFTLLGIGRYLLLRAGGGDYLWCLYGLALLCAAYAYYTLGFARLTNISALWFGLAGNTVVILFAAFAVYTLLPVEKTAALLTLPVIVWTAFASLIVIGELRLAKLL</sequence>
<name>A0A923T9Y0_9BACT</name>
<accession>A0A923T9Y0</accession>
<dbReference type="Gene3D" id="1.20.1260.100">
    <property type="entry name" value="TspO/MBR protein"/>
    <property type="match status" value="1"/>
</dbReference>
<dbReference type="EMBL" id="JACSIT010000143">
    <property type="protein sequence ID" value="MBC6995996.1"/>
    <property type="molecule type" value="Genomic_DNA"/>
</dbReference>
<evidence type="ECO:0000256" key="3">
    <source>
        <dbReference type="ARBA" id="ARBA00022692"/>
    </source>
</evidence>
<evidence type="ECO:0000256" key="1">
    <source>
        <dbReference type="ARBA" id="ARBA00004141"/>
    </source>
</evidence>